<dbReference type="EC" id="3.4.24.-" evidence="10"/>
<evidence type="ECO:0000256" key="8">
    <source>
        <dbReference type="SAM" id="SignalP"/>
    </source>
</evidence>
<evidence type="ECO:0000256" key="7">
    <source>
        <dbReference type="RuleBase" id="RU003435"/>
    </source>
</evidence>
<keyword evidence="4 7" id="KW-0378">Hydrolase</keyword>
<dbReference type="Gene3D" id="1.10.1370.40">
    <property type="match status" value="1"/>
</dbReference>
<comment type="cofactor">
    <cofactor evidence="7">
        <name>Zn(2+)</name>
        <dbReference type="ChEBI" id="CHEBI:29105"/>
    </cofactor>
    <text evidence="7">Binds 1 zinc ion.</text>
</comment>
<evidence type="ECO:0000256" key="5">
    <source>
        <dbReference type="ARBA" id="ARBA00022833"/>
    </source>
</evidence>
<name>A0ABU8RS94_9SPHN</name>
<dbReference type="RefSeq" id="WP_339585883.1">
    <property type="nucleotide sequence ID" value="NZ_JBBHJZ010000001.1"/>
</dbReference>
<feature type="chain" id="PRO_5045687876" evidence="8">
    <location>
        <begin position="22"/>
        <end position="678"/>
    </location>
</feature>
<gene>
    <name evidence="10" type="ORF">WG901_04875</name>
</gene>
<organism evidence="10 11">
    <name type="scientific">Novosphingobium anseongense</name>
    <dbReference type="NCBI Taxonomy" id="3133436"/>
    <lineage>
        <taxon>Bacteria</taxon>
        <taxon>Pseudomonadati</taxon>
        <taxon>Pseudomonadota</taxon>
        <taxon>Alphaproteobacteria</taxon>
        <taxon>Sphingomonadales</taxon>
        <taxon>Sphingomonadaceae</taxon>
        <taxon>Novosphingobium</taxon>
    </lineage>
</organism>
<dbReference type="SUPFAM" id="SSF55486">
    <property type="entry name" value="Metalloproteases ('zincins'), catalytic domain"/>
    <property type="match status" value="1"/>
</dbReference>
<proteinExistence type="inferred from homology"/>
<keyword evidence="5 7" id="KW-0862">Zinc</keyword>
<keyword evidence="11" id="KW-1185">Reference proteome</keyword>
<sequence length="678" mass="74556">MKTLVTAGLLAATALAGTAQAAAPAANVDAFLGADIFATPADAAAITKRCDDTIAELQRRQAELAAEKGAATVDGTLRRFDDIGNILASAGGEFTLYREVMADDARRAAGGACEVRLASEASKLSLSRPIYERLKAIPAAGVDAATQYYLKRTLGDFERAGVGLPDAQRAKAQALQDRIATLGTQFDKNIADGRKTVTADPAELDGLPADYIARHKPGADGKVVISTDTPDYTPVMTYAKSAALRERLARAYGTRAYPANDAVLRDLLNTRQELATLLGRKDYATLAVENKMLDTPAKIETLLTEMNTAARPAGERDYARKLAFHQGEHPGAKTFAFWDNSILAQQVQKRDYAYDRQEARQYFAYDNVRDGILKLTQDLFGVQIRPWKTAVWDPQVEPYEMLESPANGGKVIGRFYFDSHPHPGKYNHANAVPLRNGLAGRTVPVAALVMNMPAGDHSTGLMEHRDVETFLHEFGHLIHHIFGGQTARWAGQSGVATEWDFVEAPSQMLEEWVYDYDTLKGFAVNAKGETIPQALVEKMNKARYFDQGMGDLRQLGLSNISLRLHQGAAPADVGARTRELDAAYDLNPFPDWYQMQDAFGHLNGYSAFYYTYRWSKVIADDMFTRFHAKGLRDAATAQRYRKMVLEPGGTRPAADLVQGFLERPISLDAYRASMAKNK</sequence>
<dbReference type="Gene3D" id="3.40.390.10">
    <property type="entry name" value="Collagenase (Catalytic Domain)"/>
    <property type="match status" value="1"/>
</dbReference>
<evidence type="ECO:0000256" key="4">
    <source>
        <dbReference type="ARBA" id="ARBA00022801"/>
    </source>
</evidence>
<dbReference type="EMBL" id="JBBHJZ010000001">
    <property type="protein sequence ID" value="MEJ5975956.1"/>
    <property type="molecule type" value="Genomic_DNA"/>
</dbReference>
<feature type="signal peptide" evidence="8">
    <location>
        <begin position="1"/>
        <end position="21"/>
    </location>
</feature>
<feature type="domain" description="Peptidase M3A/M3B catalytic" evidence="9">
    <location>
        <begin position="235"/>
        <end position="675"/>
    </location>
</feature>
<evidence type="ECO:0000256" key="1">
    <source>
        <dbReference type="ARBA" id="ARBA00006040"/>
    </source>
</evidence>
<evidence type="ECO:0000313" key="10">
    <source>
        <dbReference type="EMBL" id="MEJ5975956.1"/>
    </source>
</evidence>
<comment type="caution">
    <text evidence="10">The sequence shown here is derived from an EMBL/GenBank/DDBJ whole genome shotgun (WGS) entry which is preliminary data.</text>
</comment>
<reference evidence="10 11" key="1">
    <citation type="submission" date="2024-03" db="EMBL/GenBank/DDBJ databases">
        <authorList>
            <person name="Jo J.-H."/>
        </authorList>
    </citation>
    <scope>NUCLEOTIDE SEQUENCE [LARGE SCALE GENOMIC DNA]</scope>
    <source>
        <strain evidence="10 11">PS1R-30</strain>
    </source>
</reference>
<protein>
    <submittedName>
        <fullName evidence="10">M3 family metallopeptidase</fullName>
        <ecNumber evidence="10">3.4.24.-</ecNumber>
    </submittedName>
</protein>
<evidence type="ECO:0000313" key="11">
    <source>
        <dbReference type="Proteomes" id="UP001361239"/>
    </source>
</evidence>
<evidence type="ECO:0000256" key="6">
    <source>
        <dbReference type="ARBA" id="ARBA00023049"/>
    </source>
</evidence>
<keyword evidence="2 7" id="KW-0645">Protease</keyword>
<dbReference type="GO" id="GO:0016787">
    <property type="term" value="F:hydrolase activity"/>
    <property type="evidence" value="ECO:0007669"/>
    <property type="project" value="UniProtKB-KW"/>
</dbReference>
<dbReference type="CDD" id="cd06455">
    <property type="entry name" value="M3A_TOP"/>
    <property type="match status" value="1"/>
</dbReference>
<keyword evidence="8" id="KW-0732">Signal</keyword>
<keyword evidence="6 7" id="KW-0482">Metalloprotease</keyword>
<dbReference type="PANTHER" id="PTHR11804:SF84">
    <property type="entry name" value="SACCHAROLYSIN"/>
    <property type="match status" value="1"/>
</dbReference>
<dbReference type="Pfam" id="PF01432">
    <property type="entry name" value="Peptidase_M3"/>
    <property type="match status" value="1"/>
</dbReference>
<dbReference type="InterPro" id="IPR045090">
    <property type="entry name" value="Pept_M3A_M3B"/>
</dbReference>
<dbReference type="InterPro" id="IPR001567">
    <property type="entry name" value="Pept_M3A_M3B_dom"/>
</dbReference>
<dbReference type="Proteomes" id="UP001361239">
    <property type="component" value="Unassembled WGS sequence"/>
</dbReference>
<accession>A0ABU8RS94</accession>
<dbReference type="InterPro" id="IPR024079">
    <property type="entry name" value="MetalloPept_cat_dom_sf"/>
</dbReference>
<evidence type="ECO:0000256" key="3">
    <source>
        <dbReference type="ARBA" id="ARBA00022723"/>
    </source>
</evidence>
<dbReference type="InterPro" id="IPR024077">
    <property type="entry name" value="Neurolysin/TOP_dom2"/>
</dbReference>
<evidence type="ECO:0000259" key="9">
    <source>
        <dbReference type="Pfam" id="PF01432"/>
    </source>
</evidence>
<dbReference type="PANTHER" id="PTHR11804">
    <property type="entry name" value="PROTEASE M3 THIMET OLIGOPEPTIDASE-RELATED"/>
    <property type="match status" value="1"/>
</dbReference>
<keyword evidence="3 7" id="KW-0479">Metal-binding</keyword>
<dbReference type="Gene3D" id="1.10.1370.10">
    <property type="entry name" value="Neurolysin, domain 3"/>
    <property type="match status" value="1"/>
</dbReference>
<evidence type="ECO:0000256" key="2">
    <source>
        <dbReference type="ARBA" id="ARBA00022670"/>
    </source>
</evidence>
<comment type="similarity">
    <text evidence="1 7">Belongs to the peptidase M3 family.</text>
</comment>